<feature type="compositionally biased region" description="Low complexity" evidence="1">
    <location>
        <begin position="490"/>
        <end position="499"/>
    </location>
</feature>
<proteinExistence type="predicted"/>
<dbReference type="PANTHER" id="PTHR15898">
    <property type="entry name" value="BIFUNCTIONAL APOPTOSIS REGULATOR"/>
    <property type="match status" value="1"/>
</dbReference>
<feature type="region of interest" description="Disordered" evidence="1">
    <location>
        <begin position="808"/>
        <end position="867"/>
    </location>
</feature>
<organism evidence="2 3">
    <name type="scientific">Ustilago trichophora</name>
    <dbReference type="NCBI Taxonomy" id="86804"/>
    <lineage>
        <taxon>Eukaryota</taxon>
        <taxon>Fungi</taxon>
        <taxon>Dikarya</taxon>
        <taxon>Basidiomycota</taxon>
        <taxon>Ustilaginomycotina</taxon>
        <taxon>Ustilaginomycetes</taxon>
        <taxon>Ustilaginales</taxon>
        <taxon>Ustilaginaceae</taxon>
        <taxon>Ustilago</taxon>
    </lineage>
</organism>
<feature type="region of interest" description="Disordered" evidence="1">
    <location>
        <begin position="293"/>
        <end position="327"/>
    </location>
</feature>
<dbReference type="AlphaFoldDB" id="A0A5C3DQZ4"/>
<feature type="region of interest" description="Disordered" evidence="1">
    <location>
        <begin position="376"/>
        <end position="395"/>
    </location>
</feature>
<feature type="compositionally biased region" description="Basic residues" evidence="1">
    <location>
        <begin position="478"/>
        <end position="489"/>
    </location>
</feature>
<feature type="compositionally biased region" description="Low complexity" evidence="1">
    <location>
        <begin position="443"/>
        <end position="465"/>
    </location>
</feature>
<feature type="region of interest" description="Disordered" evidence="1">
    <location>
        <begin position="210"/>
        <end position="262"/>
    </location>
</feature>
<feature type="compositionally biased region" description="Polar residues" evidence="1">
    <location>
        <begin position="88"/>
        <end position="100"/>
    </location>
</feature>
<evidence type="ECO:0000256" key="1">
    <source>
        <dbReference type="SAM" id="MobiDB-lite"/>
    </source>
</evidence>
<accession>A0A5C3DQZ4</accession>
<dbReference type="GO" id="GO:0005634">
    <property type="term" value="C:nucleus"/>
    <property type="evidence" value="ECO:0007669"/>
    <property type="project" value="TreeGrafter"/>
</dbReference>
<dbReference type="Proteomes" id="UP000324022">
    <property type="component" value="Unassembled WGS sequence"/>
</dbReference>
<feature type="compositionally biased region" description="Low complexity" evidence="1">
    <location>
        <begin position="101"/>
        <end position="114"/>
    </location>
</feature>
<dbReference type="GO" id="GO:0043161">
    <property type="term" value="P:proteasome-mediated ubiquitin-dependent protein catabolic process"/>
    <property type="evidence" value="ECO:0007669"/>
    <property type="project" value="TreeGrafter"/>
</dbReference>
<dbReference type="Pfam" id="PF09783">
    <property type="entry name" value="Vac_ImportDeg"/>
    <property type="match status" value="1"/>
</dbReference>
<dbReference type="GO" id="GO:0061630">
    <property type="term" value="F:ubiquitin protein ligase activity"/>
    <property type="evidence" value="ECO:0007669"/>
    <property type="project" value="TreeGrafter"/>
</dbReference>
<feature type="region of interest" description="Disordered" evidence="1">
    <location>
        <begin position="1"/>
        <end position="114"/>
    </location>
</feature>
<feature type="compositionally biased region" description="Polar residues" evidence="1">
    <location>
        <begin position="26"/>
        <end position="38"/>
    </location>
</feature>
<protein>
    <submittedName>
        <fullName evidence="2">Uncharacterized protein</fullName>
    </submittedName>
</protein>
<gene>
    <name evidence="2" type="ORF">UTRI_00254_B</name>
</gene>
<dbReference type="PANTHER" id="PTHR15898:SF18">
    <property type="entry name" value="GLUCOSE-INDUCED DEGRADATION PROTEIN 4 HOMOLOG"/>
    <property type="match status" value="1"/>
</dbReference>
<feature type="compositionally biased region" description="Polar residues" evidence="1">
    <location>
        <begin position="821"/>
        <end position="847"/>
    </location>
</feature>
<feature type="compositionally biased region" description="Polar residues" evidence="1">
    <location>
        <begin position="210"/>
        <end position="242"/>
    </location>
</feature>
<dbReference type="InterPro" id="IPR018618">
    <property type="entry name" value="GID4/10-like"/>
</dbReference>
<keyword evidence="3" id="KW-1185">Reference proteome</keyword>
<reference evidence="2 3" key="1">
    <citation type="submission" date="2018-03" db="EMBL/GenBank/DDBJ databases">
        <authorList>
            <person name="Guldener U."/>
        </authorList>
    </citation>
    <scope>NUCLEOTIDE SEQUENCE [LARGE SCALE GENOMIC DNA]</scope>
    <source>
        <strain evidence="2 3">NBRC100155</strain>
    </source>
</reference>
<feature type="compositionally biased region" description="Low complexity" evidence="1">
    <location>
        <begin position="849"/>
        <end position="864"/>
    </location>
</feature>
<feature type="compositionally biased region" description="Polar residues" evidence="1">
    <location>
        <begin position="45"/>
        <end position="62"/>
    </location>
</feature>
<dbReference type="EMBL" id="OOIN01000001">
    <property type="protein sequence ID" value="SPO19857.1"/>
    <property type="molecule type" value="Genomic_DNA"/>
</dbReference>
<name>A0A5C3DQZ4_9BASI</name>
<dbReference type="OrthoDB" id="62at2759"/>
<evidence type="ECO:0000313" key="2">
    <source>
        <dbReference type="EMBL" id="SPO19857.1"/>
    </source>
</evidence>
<feature type="region of interest" description="Disordered" evidence="1">
    <location>
        <begin position="887"/>
        <end position="913"/>
    </location>
</feature>
<sequence length="1012" mass="106103">MTPGPSFTVPTTSNPAPAEAVPALDQHQSTAAEPSTSAHRLEANASENSNVVGSSAHQSSSDGLRRSEPTLAQPKHCARCGQLFDALPSSQDRQPSLPRTPSSTSMSAPSPSSYAFAPDSIRSQHRLQPHQSLTSAINAAAAVALSRHLDTDESIPTDADGHAVCTQCAAQLANVTAATSLALPIASSAQTAVSPSTQSLPASVSSQIIDTQHPQIDTPRTPTSEAGNSNVHNSTQSTTSAAANPDFSPNAAHASTSATPQIDAPQAQLTISVDNMGAGGDAALAQSAEDVHMHDPSAFPPLERAPISPALRAPSSPPGVGRSTSRGRIRFADASTSNGDALNQQRSADVYGHAGEPPAGGSSPYALGRSGSFSRSLSYNGSGLGPESVSSSSAPVVVSFPPSSVPTPISETAPMLSTHGTHIVASSIASSLCSSTQPSAVQARSRSSSHLHASTGSHASTSHAHVPAPANAIPGGVKQRRPSTGRRLSRSGSSTGPTTMPFAAVGTSTTANASAVLSKDDDPYGPGAVTRPRLGLLPMHVIADELYNSARQTRPASLISSSTSTSLAASSAQHAAGIDPNRAVKYHLDPLSFSHADSTLTHADDEGKKQDESMAMDVDDDNVALGLAAKWGDVRWFDPYKPDPLAELSRLRTPPKGRGCLYPGATFNGTQKSGRNSYDVTVRIVNVDLEASHLCGYLNIRGLTEDWPELTTYFDAEIIGDRYGFVTGKWGATEADDLKHWARFPPFRPLRSALSKPGLRFNHLNKPFVFMRWKEKFLVPDHRVRDINGASFAGFYYVCVELGESAGRPPAAGAEARGRSNSNVSMASTTTGGHNTLSPAGSPTFSHPATAASGAAGSSTNLAAPSVSGPQWYAARTQRRRELSLSAPSYPLSTSPTASLAQAFHQQQQQQASQNNITYYHPIYHPHSPHGLPPSGPGFWPASPTSPHMPLSAGGGEDPFANMWQSEEDDSYDDLGAMGKMSGFYFHENSEPYQQLSLHHTAESCSSSFEMR</sequence>
<feature type="region of interest" description="Disordered" evidence="1">
    <location>
        <begin position="439"/>
        <end position="504"/>
    </location>
</feature>
<feature type="compositionally biased region" description="Low complexity" evidence="1">
    <location>
        <begin position="898"/>
        <end position="913"/>
    </location>
</feature>
<evidence type="ECO:0000313" key="3">
    <source>
        <dbReference type="Proteomes" id="UP000324022"/>
    </source>
</evidence>